<name>A0A162C9I0_9CRUS</name>
<sequence length="103" mass="11650">MANVNRQFFVSQEQHDLRGKFSGGTFDGLILLANSGHCVELVHDDLDHAVSKMFGLGCFTFNQLLTETGTYTIYLSRVFQRFVDGVLHQNLLLLGLDRSQDDR</sequence>
<protein>
    <submittedName>
        <fullName evidence="1">Uncharacterized protein</fullName>
    </submittedName>
</protein>
<dbReference type="Proteomes" id="UP000076858">
    <property type="component" value="Unassembled WGS sequence"/>
</dbReference>
<organism evidence="1 2">
    <name type="scientific">Daphnia magna</name>
    <dbReference type="NCBI Taxonomy" id="35525"/>
    <lineage>
        <taxon>Eukaryota</taxon>
        <taxon>Metazoa</taxon>
        <taxon>Ecdysozoa</taxon>
        <taxon>Arthropoda</taxon>
        <taxon>Crustacea</taxon>
        <taxon>Branchiopoda</taxon>
        <taxon>Diplostraca</taxon>
        <taxon>Cladocera</taxon>
        <taxon>Anomopoda</taxon>
        <taxon>Daphniidae</taxon>
        <taxon>Daphnia</taxon>
    </lineage>
</organism>
<dbReference type="EMBL" id="LRGB01004185">
    <property type="protein sequence ID" value="KZS02521.1"/>
    <property type="molecule type" value="Genomic_DNA"/>
</dbReference>
<keyword evidence="2" id="KW-1185">Reference proteome</keyword>
<evidence type="ECO:0000313" key="2">
    <source>
        <dbReference type="Proteomes" id="UP000076858"/>
    </source>
</evidence>
<accession>A0A162C9I0</accession>
<proteinExistence type="predicted"/>
<comment type="caution">
    <text evidence="1">The sequence shown here is derived from an EMBL/GenBank/DDBJ whole genome shotgun (WGS) entry which is preliminary data.</text>
</comment>
<dbReference type="AlphaFoldDB" id="A0A162C9I0"/>
<gene>
    <name evidence="1" type="ORF">APZ42_000413</name>
</gene>
<evidence type="ECO:0000313" key="1">
    <source>
        <dbReference type="EMBL" id="KZS02521.1"/>
    </source>
</evidence>
<reference evidence="1 2" key="1">
    <citation type="submission" date="2016-03" db="EMBL/GenBank/DDBJ databases">
        <title>EvidentialGene: Evidence-directed Construction of Genes on Genomes.</title>
        <authorList>
            <person name="Gilbert D.G."/>
            <person name="Choi J.-H."/>
            <person name="Mockaitis K."/>
            <person name="Colbourne J."/>
            <person name="Pfrender M."/>
        </authorList>
    </citation>
    <scope>NUCLEOTIDE SEQUENCE [LARGE SCALE GENOMIC DNA]</scope>
    <source>
        <strain evidence="1 2">Xinb3</strain>
        <tissue evidence="1">Complete organism</tissue>
    </source>
</reference>